<evidence type="ECO:0000256" key="1">
    <source>
        <dbReference type="SAM" id="MobiDB-lite"/>
    </source>
</evidence>
<reference evidence="2" key="1">
    <citation type="submission" date="2023-04" db="EMBL/GenBank/DDBJ databases">
        <authorList>
            <consortium name="ELIXIR-Norway"/>
        </authorList>
    </citation>
    <scope>NUCLEOTIDE SEQUENCE [LARGE SCALE GENOMIC DNA]</scope>
</reference>
<feature type="region of interest" description="Disordered" evidence="1">
    <location>
        <begin position="30"/>
        <end position="81"/>
    </location>
</feature>
<evidence type="ECO:0000313" key="3">
    <source>
        <dbReference type="Proteomes" id="UP001176941"/>
    </source>
</evidence>
<proteinExistence type="predicted"/>
<keyword evidence="3" id="KW-1185">Reference proteome</keyword>
<dbReference type="Proteomes" id="UP001176941">
    <property type="component" value="Chromosome 18"/>
</dbReference>
<name>A0ABN8YF14_RANTA</name>
<gene>
    <name evidence="2" type="ORF">MRATA1EN1_LOCUS8124</name>
</gene>
<protein>
    <submittedName>
        <fullName evidence="2">Uncharacterized protein</fullName>
    </submittedName>
</protein>
<accession>A0ABN8YF14</accession>
<organism evidence="2 3">
    <name type="scientific">Rangifer tarandus platyrhynchus</name>
    <name type="common">Svalbard reindeer</name>
    <dbReference type="NCBI Taxonomy" id="3082113"/>
    <lineage>
        <taxon>Eukaryota</taxon>
        <taxon>Metazoa</taxon>
        <taxon>Chordata</taxon>
        <taxon>Craniata</taxon>
        <taxon>Vertebrata</taxon>
        <taxon>Euteleostomi</taxon>
        <taxon>Mammalia</taxon>
        <taxon>Eutheria</taxon>
        <taxon>Laurasiatheria</taxon>
        <taxon>Artiodactyla</taxon>
        <taxon>Ruminantia</taxon>
        <taxon>Pecora</taxon>
        <taxon>Cervidae</taxon>
        <taxon>Odocoileinae</taxon>
        <taxon>Rangifer</taxon>
    </lineage>
</organism>
<sequence length="81" mass="8378">MGSNLTEPPDGCWGVWGETCRVVTGASFAHGPGRDTDALGAALSSPALCPQSHGGPSLDGEDEGLARDPSTRGAQRTQRYH</sequence>
<dbReference type="EMBL" id="OX459954">
    <property type="protein sequence ID" value="CAI9159162.1"/>
    <property type="molecule type" value="Genomic_DNA"/>
</dbReference>
<feature type="compositionally biased region" description="Polar residues" evidence="1">
    <location>
        <begin position="72"/>
        <end position="81"/>
    </location>
</feature>
<evidence type="ECO:0000313" key="2">
    <source>
        <dbReference type="EMBL" id="CAI9159162.1"/>
    </source>
</evidence>